<feature type="active site" description="Proton acceptor" evidence="8">
    <location>
        <position position="28"/>
    </location>
</feature>
<reference evidence="9 10" key="1">
    <citation type="journal article" date="2019" name="Int. J. Syst. Evol. Microbiol.">
        <title>The Global Catalogue of Microorganisms (GCM) 10K type strain sequencing project: providing services to taxonomists for standard genome sequencing and annotation.</title>
        <authorList>
            <consortium name="The Broad Institute Genomics Platform"/>
            <consortium name="The Broad Institute Genome Sequencing Center for Infectious Disease"/>
            <person name="Wu L."/>
            <person name="Ma J."/>
        </authorList>
    </citation>
    <scope>NUCLEOTIDE SEQUENCE [LARGE SCALE GENOMIC DNA]</scope>
    <source>
        <strain evidence="9 10">JCM 6242</strain>
    </source>
</reference>
<evidence type="ECO:0000256" key="3">
    <source>
        <dbReference type="ARBA" id="ARBA00011037"/>
    </source>
</evidence>
<sequence length="153" mass="16535">MSRATGARVLVVNGPNLNLLGRREPELYGATTLDEIETLCRTTGEEHGLLVDFRQSNHEGVLIDTVQEAGRHAHGIVINAAGYTHTSVALRDALAAAGIPIVEVHLTNIHRREAYRRTSFVSEAADAVICGAGAHGYVLALTHLSHLLENKDR</sequence>
<dbReference type="SUPFAM" id="SSF52304">
    <property type="entry name" value="Type II 3-dehydroquinate dehydratase"/>
    <property type="match status" value="1"/>
</dbReference>
<dbReference type="HAMAP" id="MF_00169">
    <property type="entry name" value="AroQ"/>
    <property type="match status" value="1"/>
</dbReference>
<dbReference type="PANTHER" id="PTHR21272">
    <property type="entry name" value="CATABOLIC 3-DEHYDROQUINASE"/>
    <property type="match status" value="1"/>
</dbReference>
<feature type="binding site" evidence="8">
    <location>
        <position position="79"/>
    </location>
    <ligand>
        <name>substrate</name>
    </ligand>
</feature>
<evidence type="ECO:0000256" key="8">
    <source>
        <dbReference type="HAMAP-Rule" id="MF_00169"/>
    </source>
</evidence>
<comment type="similarity">
    <text evidence="3 8">Belongs to the type-II 3-dehydroquinase family.</text>
</comment>
<dbReference type="EMBL" id="BAAAVI010000018">
    <property type="protein sequence ID" value="GAA2869288.1"/>
    <property type="molecule type" value="Genomic_DNA"/>
</dbReference>
<evidence type="ECO:0000256" key="7">
    <source>
        <dbReference type="ARBA" id="ARBA00023239"/>
    </source>
</evidence>
<dbReference type="Gene3D" id="3.40.50.9100">
    <property type="entry name" value="Dehydroquinase, class II"/>
    <property type="match status" value="1"/>
</dbReference>
<evidence type="ECO:0000256" key="6">
    <source>
        <dbReference type="ARBA" id="ARBA00023141"/>
    </source>
</evidence>
<keyword evidence="8" id="KW-0028">Amino-acid biosynthesis</keyword>
<dbReference type="PIRSF" id="PIRSF001399">
    <property type="entry name" value="DHquinase_II"/>
    <property type="match status" value="1"/>
</dbReference>
<keyword evidence="10" id="KW-1185">Reference proteome</keyword>
<comment type="caution">
    <text evidence="9">The sequence shown here is derived from an EMBL/GenBank/DDBJ whole genome shotgun (WGS) entry which is preliminary data.</text>
</comment>
<dbReference type="Proteomes" id="UP001500831">
    <property type="component" value="Unassembled WGS sequence"/>
</dbReference>
<comment type="subunit">
    <text evidence="4 8">Homododecamer.</text>
</comment>
<evidence type="ECO:0000256" key="4">
    <source>
        <dbReference type="ARBA" id="ARBA00011193"/>
    </source>
</evidence>
<feature type="binding site" evidence="8">
    <location>
        <position position="116"/>
    </location>
    <ligand>
        <name>substrate</name>
    </ligand>
</feature>
<organism evidence="9 10">
    <name type="scientific">Streptosporangium fragile</name>
    <dbReference type="NCBI Taxonomy" id="46186"/>
    <lineage>
        <taxon>Bacteria</taxon>
        <taxon>Bacillati</taxon>
        <taxon>Actinomycetota</taxon>
        <taxon>Actinomycetes</taxon>
        <taxon>Streptosporangiales</taxon>
        <taxon>Streptosporangiaceae</taxon>
        <taxon>Streptosporangium</taxon>
    </lineage>
</organism>
<dbReference type="NCBIfam" id="TIGR01088">
    <property type="entry name" value="aroQ"/>
    <property type="match status" value="1"/>
</dbReference>
<feature type="binding site" evidence="8">
    <location>
        <position position="92"/>
    </location>
    <ligand>
        <name>substrate</name>
    </ligand>
</feature>
<evidence type="ECO:0000256" key="1">
    <source>
        <dbReference type="ARBA" id="ARBA00001864"/>
    </source>
</evidence>
<protein>
    <recommendedName>
        <fullName evidence="5 8">3-dehydroquinate dehydratase</fullName>
        <shortName evidence="8">3-dehydroquinase</shortName>
        <ecNumber evidence="5 8">4.2.1.10</ecNumber>
    </recommendedName>
    <alternativeName>
        <fullName evidence="8">Type II DHQase</fullName>
    </alternativeName>
</protein>
<feature type="site" description="Transition state stabilizer" evidence="8">
    <location>
        <position position="23"/>
    </location>
</feature>
<dbReference type="PANTHER" id="PTHR21272:SF3">
    <property type="entry name" value="CATABOLIC 3-DEHYDROQUINASE"/>
    <property type="match status" value="1"/>
</dbReference>
<dbReference type="NCBIfam" id="NF003806">
    <property type="entry name" value="PRK05395.1-3"/>
    <property type="match status" value="1"/>
</dbReference>
<dbReference type="InterPro" id="IPR036441">
    <property type="entry name" value="DHquinase_II_sf"/>
</dbReference>
<comment type="pathway">
    <text evidence="2 8">Metabolic intermediate biosynthesis; chorismate biosynthesis; chorismate from D-erythrose 4-phosphate and phosphoenolpyruvate: step 3/7.</text>
</comment>
<evidence type="ECO:0000313" key="9">
    <source>
        <dbReference type="EMBL" id="GAA2869288.1"/>
    </source>
</evidence>
<dbReference type="InterPro" id="IPR018509">
    <property type="entry name" value="DHquinase_II_CS"/>
</dbReference>
<feature type="binding site" evidence="8">
    <location>
        <begin position="106"/>
        <end position="107"/>
    </location>
    <ligand>
        <name>substrate</name>
    </ligand>
</feature>
<dbReference type="EC" id="4.2.1.10" evidence="5 8"/>
<dbReference type="CDD" id="cd00466">
    <property type="entry name" value="DHQase_II"/>
    <property type="match status" value="1"/>
</dbReference>
<evidence type="ECO:0000256" key="5">
    <source>
        <dbReference type="ARBA" id="ARBA00012060"/>
    </source>
</evidence>
<name>A0ABN3VW11_9ACTN</name>
<dbReference type="Pfam" id="PF01220">
    <property type="entry name" value="DHquinase_II"/>
    <property type="match status" value="1"/>
</dbReference>
<accession>A0ABN3VW11</accession>
<dbReference type="NCBIfam" id="NF003805">
    <property type="entry name" value="PRK05395.1-2"/>
    <property type="match status" value="1"/>
</dbReference>
<evidence type="ECO:0000313" key="10">
    <source>
        <dbReference type="Proteomes" id="UP001500831"/>
    </source>
</evidence>
<dbReference type="NCBIfam" id="NF003807">
    <property type="entry name" value="PRK05395.1-4"/>
    <property type="match status" value="1"/>
</dbReference>
<comment type="catalytic activity">
    <reaction evidence="1 8">
        <text>3-dehydroquinate = 3-dehydroshikimate + H2O</text>
        <dbReference type="Rhea" id="RHEA:21096"/>
        <dbReference type="ChEBI" id="CHEBI:15377"/>
        <dbReference type="ChEBI" id="CHEBI:16630"/>
        <dbReference type="ChEBI" id="CHEBI:32364"/>
        <dbReference type="EC" id="4.2.1.10"/>
    </reaction>
</comment>
<comment type="function">
    <text evidence="8">Catalyzes a trans-dehydration via an enolate intermediate.</text>
</comment>
<feature type="binding site" evidence="8">
    <location>
        <position position="85"/>
    </location>
    <ligand>
        <name>substrate</name>
    </ligand>
</feature>
<feature type="active site" description="Proton donor" evidence="8">
    <location>
        <position position="105"/>
    </location>
</feature>
<keyword evidence="7 8" id="KW-0456">Lyase</keyword>
<dbReference type="RefSeq" id="WP_344971486.1">
    <property type="nucleotide sequence ID" value="NZ_BAAAVI010000018.1"/>
</dbReference>
<gene>
    <name evidence="9" type="primary">aroQ_1</name>
    <name evidence="8" type="synonym">aroQ</name>
    <name evidence="9" type="ORF">GCM10010517_29250</name>
</gene>
<proteinExistence type="inferred from homology"/>
<dbReference type="PROSITE" id="PS01029">
    <property type="entry name" value="DEHYDROQUINASE_II"/>
    <property type="match status" value="1"/>
</dbReference>
<evidence type="ECO:0000256" key="2">
    <source>
        <dbReference type="ARBA" id="ARBA00004902"/>
    </source>
</evidence>
<keyword evidence="6 8" id="KW-0057">Aromatic amino acid biosynthesis</keyword>
<dbReference type="InterPro" id="IPR001874">
    <property type="entry name" value="DHquinase_II"/>
</dbReference>